<evidence type="ECO:0008006" key="5">
    <source>
        <dbReference type="Google" id="ProtNLM"/>
    </source>
</evidence>
<feature type="signal peptide" evidence="2">
    <location>
        <begin position="1"/>
        <end position="25"/>
    </location>
</feature>
<organism evidence="3 4">
    <name type="scientific">Oceanimonas doudoroffii</name>
    <dbReference type="NCBI Taxonomy" id="84158"/>
    <lineage>
        <taxon>Bacteria</taxon>
        <taxon>Pseudomonadati</taxon>
        <taxon>Pseudomonadota</taxon>
        <taxon>Gammaproteobacteria</taxon>
        <taxon>Aeromonadales</taxon>
        <taxon>Aeromonadaceae</taxon>
        <taxon>Oceanimonas</taxon>
    </lineage>
</organism>
<evidence type="ECO:0000313" key="4">
    <source>
        <dbReference type="Proteomes" id="UP000242757"/>
    </source>
</evidence>
<comment type="caution">
    <text evidence="3">The sequence shown here is derived from an EMBL/GenBank/DDBJ whole genome shotgun (WGS) entry which is preliminary data.</text>
</comment>
<evidence type="ECO:0000313" key="3">
    <source>
        <dbReference type="EMBL" id="OXY82553.1"/>
    </source>
</evidence>
<dbReference type="AlphaFoldDB" id="A0A233RGN7"/>
<dbReference type="InterPro" id="IPR023614">
    <property type="entry name" value="Porin_dom_sf"/>
</dbReference>
<reference evidence="3 4" key="1">
    <citation type="submission" date="2017-08" db="EMBL/GenBank/DDBJ databases">
        <title>A Genome Sequence of Oceanimonas doudoroffii ATCC 27123T.</title>
        <authorList>
            <person name="Brennan M.A."/>
            <person name="Maclea K.S."/>
            <person name="Mcclelland W.D."/>
            <person name="Trachtenberg A.M."/>
        </authorList>
    </citation>
    <scope>NUCLEOTIDE SEQUENCE [LARGE SCALE GENOMIC DNA]</scope>
    <source>
        <strain evidence="3 4">ATCC 27123</strain>
    </source>
</reference>
<keyword evidence="1" id="KW-0175">Coiled coil</keyword>
<name>A0A233RGN7_9GAMM</name>
<evidence type="ECO:0000256" key="1">
    <source>
        <dbReference type="SAM" id="Coils"/>
    </source>
</evidence>
<gene>
    <name evidence="3" type="ORF">B6S08_03255</name>
</gene>
<keyword evidence="2" id="KW-0732">Signal</keyword>
<feature type="coiled-coil region" evidence="1">
    <location>
        <begin position="30"/>
        <end position="64"/>
    </location>
</feature>
<dbReference type="OrthoDB" id="974738at2"/>
<dbReference type="SUPFAM" id="SSF56935">
    <property type="entry name" value="Porins"/>
    <property type="match status" value="1"/>
</dbReference>
<proteinExistence type="predicted"/>
<keyword evidence="4" id="KW-1185">Reference proteome</keyword>
<sequence>MAYQKTLLATAIVCAMASASPSALADTQELEQLKRQLGTLLDRVEQLEVKTRNAEARAEAAEARAASAMPAAKPTAVHSGNDKIRVSVSGHVNRALLAVDDGEETELYHVDNDSSSTRLRVIGEGDVSPELTVGTAIEVQLESNSSFAVSQDNESPSGDTISDRRLEVYFDHDRLGKLWVGKGWTASEDSSEMDLSGTALAGYSSTADIAGGIKFRDDDGNLSSTTVGDSFTNLDGLGRRDRLRYDTPTFGGVRLAVSAVEDSAWDAALNYSADYNLGKLAAAVAYSDQESNDGQVNGSASFLHTSGVSLTLAAGERDSGGQDPNFVYGKLGYQNQWFSAGKTAMSVDYHVANHADERSDKATSVGVQMVQNVDDWATELYVGYRNYDLERADENLDDANALIAGARIKF</sequence>
<protein>
    <recommendedName>
        <fullName evidence="5">Porin domain-containing protein</fullName>
    </recommendedName>
</protein>
<dbReference type="Proteomes" id="UP000242757">
    <property type="component" value="Unassembled WGS sequence"/>
</dbReference>
<evidence type="ECO:0000256" key="2">
    <source>
        <dbReference type="SAM" id="SignalP"/>
    </source>
</evidence>
<dbReference type="RefSeq" id="WP_094199334.1">
    <property type="nucleotide sequence ID" value="NZ_NBIM01000001.1"/>
</dbReference>
<feature type="chain" id="PRO_5013348314" description="Porin domain-containing protein" evidence="2">
    <location>
        <begin position="26"/>
        <end position="410"/>
    </location>
</feature>
<accession>A0A233RGN7</accession>
<dbReference type="Gene3D" id="2.40.160.10">
    <property type="entry name" value="Porin"/>
    <property type="match status" value="1"/>
</dbReference>
<dbReference type="EMBL" id="NBIM01000001">
    <property type="protein sequence ID" value="OXY82553.1"/>
    <property type="molecule type" value="Genomic_DNA"/>
</dbReference>